<feature type="compositionally biased region" description="Low complexity" evidence="1">
    <location>
        <begin position="107"/>
        <end position="132"/>
    </location>
</feature>
<dbReference type="RefSeq" id="WP_111179088.1">
    <property type="nucleotide sequence ID" value="NZ_POUD01000039.1"/>
</dbReference>
<feature type="compositionally biased region" description="Polar residues" evidence="1">
    <location>
        <begin position="73"/>
        <end position="106"/>
    </location>
</feature>
<name>A0A2W2F0J5_9ACTN</name>
<proteinExistence type="predicted"/>
<protein>
    <submittedName>
        <fullName evidence="2">Uncharacterized protein</fullName>
    </submittedName>
</protein>
<evidence type="ECO:0000256" key="1">
    <source>
        <dbReference type="SAM" id="MobiDB-lite"/>
    </source>
</evidence>
<organism evidence="2 3">
    <name type="scientific">Nonomuraea aridisoli</name>
    <dbReference type="NCBI Taxonomy" id="2070368"/>
    <lineage>
        <taxon>Bacteria</taxon>
        <taxon>Bacillati</taxon>
        <taxon>Actinomycetota</taxon>
        <taxon>Actinomycetes</taxon>
        <taxon>Streptosporangiales</taxon>
        <taxon>Streptosporangiaceae</taxon>
        <taxon>Nonomuraea</taxon>
    </lineage>
</organism>
<dbReference type="OrthoDB" id="3542861at2"/>
<evidence type="ECO:0000313" key="3">
    <source>
        <dbReference type="Proteomes" id="UP000249304"/>
    </source>
</evidence>
<sequence length="140" mass="13694">MITMFGCGALLAGGGASAAEKPGEDASTRAGAAAPVTSGEISSLLMRAVGADLGTVMKTLPSVFCGNRLVAYNSPSHNSPTKCVNGPENSGNSTNSGNYHNEGNAINSGNFSNTNGSTGSSNNSNGGNTANGPQQVSPGG</sequence>
<gene>
    <name evidence="2" type="ORF">C1J01_12380</name>
</gene>
<dbReference type="AlphaFoldDB" id="A0A2W2F0J5"/>
<reference evidence="2 3" key="1">
    <citation type="submission" date="2018-01" db="EMBL/GenBank/DDBJ databases">
        <title>Draft genome sequence of Nonomuraea sp. KC333.</title>
        <authorList>
            <person name="Sahin N."/>
            <person name="Saygin H."/>
            <person name="Ay H."/>
        </authorList>
    </citation>
    <scope>NUCLEOTIDE SEQUENCE [LARGE SCALE GENOMIC DNA]</scope>
    <source>
        <strain evidence="2 3">KC333</strain>
    </source>
</reference>
<comment type="caution">
    <text evidence="2">The sequence shown here is derived from an EMBL/GenBank/DDBJ whole genome shotgun (WGS) entry which is preliminary data.</text>
</comment>
<accession>A0A2W2F0J5</accession>
<dbReference type="Proteomes" id="UP000249304">
    <property type="component" value="Unassembled WGS sequence"/>
</dbReference>
<evidence type="ECO:0000313" key="2">
    <source>
        <dbReference type="EMBL" id="PZG19390.1"/>
    </source>
</evidence>
<keyword evidence="3" id="KW-1185">Reference proteome</keyword>
<feature type="region of interest" description="Disordered" evidence="1">
    <location>
        <begin position="71"/>
        <end position="140"/>
    </location>
</feature>
<dbReference type="EMBL" id="POUD01000039">
    <property type="protein sequence ID" value="PZG19390.1"/>
    <property type="molecule type" value="Genomic_DNA"/>
</dbReference>